<dbReference type="GO" id="GO:0006351">
    <property type="term" value="P:DNA-templated transcription"/>
    <property type="evidence" value="ECO:0007669"/>
    <property type="project" value="InterPro"/>
</dbReference>
<dbReference type="GO" id="GO:0001228">
    <property type="term" value="F:DNA-binding transcription activator activity, RNA polymerase II-specific"/>
    <property type="evidence" value="ECO:0007669"/>
    <property type="project" value="TreeGrafter"/>
</dbReference>
<dbReference type="InterPro" id="IPR051430">
    <property type="entry name" value="Fungal_TF_Env_Response"/>
</dbReference>
<evidence type="ECO:0000256" key="7">
    <source>
        <dbReference type="SAM" id="MobiDB-lite"/>
    </source>
</evidence>
<gene>
    <name evidence="9" type="ORF">NPX13_g6015</name>
</gene>
<evidence type="ECO:0000313" key="10">
    <source>
        <dbReference type="Proteomes" id="UP001148614"/>
    </source>
</evidence>
<keyword evidence="6" id="KW-0539">Nucleus</keyword>
<dbReference type="VEuPathDB" id="FungiDB:F4678DRAFT_469101"/>
<dbReference type="SMART" id="SM00906">
    <property type="entry name" value="Fungal_trans"/>
    <property type="match status" value="1"/>
</dbReference>
<dbReference type="PANTHER" id="PTHR31944:SF129">
    <property type="entry name" value="ASPYRIDONES CLUSTER REGULATOR APDR-RELATED"/>
    <property type="match status" value="1"/>
</dbReference>
<dbReference type="GO" id="GO:0000978">
    <property type="term" value="F:RNA polymerase II cis-regulatory region sequence-specific DNA binding"/>
    <property type="evidence" value="ECO:0007669"/>
    <property type="project" value="TreeGrafter"/>
</dbReference>
<keyword evidence="4" id="KW-0238">DNA-binding</keyword>
<sequence>MPISSSNAEIQMLLQECKQMSKSIKTPRPSRFLSCPEPIVLQQAMADHLVHLYESNIESAFRILHRSTFRSEYEKYKICPTEIADVTILKIQLVIAIGSSLCPNMSDSIKVRRLACQWLHAAQDWLSGPIEKDRLSIDSIQVHCLLILARQVLSVGGDLSWVSMGVLLRTAMQIGLHRDPKHFLGMSNFEGEIRRRLWATILELNAQASLDSGTPCGISFDDFDTTLPANINDEDIGAVSTGIRHHNDATQTDTSLQRFLLQCLPPRLEVIRRMNSLNADLQDEHILELSAKLSAACREVDEQTGTSADHQASSFKRNIGSFLLRRFLLILHRPLAGRIRENALYYHSRKMSFDSAMALLKPPLKNDAFSYLMLHGGGLIKSCLIHASLALASELLIEIEEQGSSTYRGMLIDAVKEAQQRWEKRIELGDTGFRLHMKLNIVLGLSEHTRETDQQHRMVHSTKGSLELCRALIRKHVGSELSVLSSECDDWRNTNLHPIGNNEHLNLSSQSLDFENILQMSGPDIGGDFEPDSPTFVIVTKPVGNPRGDPWNTASAKSAAPKPV</sequence>
<reference evidence="9" key="1">
    <citation type="submission" date="2022-07" db="EMBL/GenBank/DDBJ databases">
        <title>Genome Sequence of Xylaria arbuscula.</title>
        <authorList>
            <person name="Buettner E."/>
        </authorList>
    </citation>
    <scope>NUCLEOTIDE SEQUENCE</scope>
    <source>
        <strain evidence="9">VT107</strain>
    </source>
</reference>
<evidence type="ECO:0000256" key="2">
    <source>
        <dbReference type="ARBA" id="ARBA00022833"/>
    </source>
</evidence>
<dbReference type="InterPro" id="IPR007219">
    <property type="entry name" value="XnlR_reg_dom"/>
</dbReference>
<dbReference type="GO" id="GO:0008270">
    <property type="term" value="F:zinc ion binding"/>
    <property type="evidence" value="ECO:0007669"/>
    <property type="project" value="InterPro"/>
</dbReference>
<dbReference type="CDD" id="cd12148">
    <property type="entry name" value="fungal_TF_MHR"/>
    <property type="match status" value="1"/>
</dbReference>
<evidence type="ECO:0000256" key="5">
    <source>
        <dbReference type="ARBA" id="ARBA00023163"/>
    </source>
</evidence>
<evidence type="ECO:0000313" key="9">
    <source>
        <dbReference type="EMBL" id="KAJ3569636.1"/>
    </source>
</evidence>
<organism evidence="9 10">
    <name type="scientific">Xylaria arbuscula</name>
    <dbReference type="NCBI Taxonomy" id="114810"/>
    <lineage>
        <taxon>Eukaryota</taxon>
        <taxon>Fungi</taxon>
        <taxon>Dikarya</taxon>
        <taxon>Ascomycota</taxon>
        <taxon>Pezizomycotina</taxon>
        <taxon>Sordariomycetes</taxon>
        <taxon>Xylariomycetidae</taxon>
        <taxon>Xylariales</taxon>
        <taxon>Xylariaceae</taxon>
        <taxon>Xylaria</taxon>
    </lineage>
</organism>
<evidence type="ECO:0000256" key="6">
    <source>
        <dbReference type="ARBA" id="ARBA00023242"/>
    </source>
</evidence>
<keyword evidence="2" id="KW-0862">Zinc</keyword>
<accession>A0A9W8TMJ6</accession>
<dbReference type="EMBL" id="JANPWZ010001014">
    <property type="protein sequence ID" value="KAJ3569636.1"/>
    <property type="molecule type" value="Genomic_DNA"/>
</dbReference>
<evidence type="ECO:0000259" key="8">
    <source>
        <dbReference type="SMART" id="SM00906"/>
    </source>
</evidence>
<feature type="region of interest" description="Disordered" evidence="7">
    <location>
        <begin position="541"/>
        <end position="564"/>
    </location>
</feature>
<evidence type="ECO:0000256" key="1">
    <source>
        <dbReference type="ARBA" id="ARBA00022723"/>
    </source>
</evidence>
<comment type="caution">
    <text evidence="9">The sequence shown here is derived from an EMBL/GenBank/DDBJ whole genome shotgun (WGS) entry which is preliminary data.</text>
</comment>
<keyword evidence="5" id="KW-0804">Transcription</keyword>
<feature type="domain" description="Xylanolytic transcriptional activator regulatory" evidence="8">
    <location>
        <begin position="160"/>
        <end position="234"/>
    </location>
</feature>
<keyword evidence="3" id="KW-0805">Transcription regulation</keyword>
<keyword evidence="10" id="KW-1185">Reference proteome</keyword>
<keyword evidence="1" id="KW-0479">Metal-binding</keyword>
<evidence type="ECO:0000256" key="3">
    <source>
        <dbReference type="ARBA" id="ARBA00023015"/>
    </source>
</evidence>
<dbReference type="AlphaFoldDB" id="A0A9W8TMJ6"/>
<proteinExistence type="predicted"/>
<evidence type="ECO:0000256" key="4">
    <source>
        <dbReference type="ARBA" id="ARBA00023125"/>
    </source>
</evidence>
<dbReference type="GO" id="GO:0005634">
    <property type="term" value="C:nucleus"/>
    <property type="evidence" value="ECO:0007669"/>
    <property type="project" value="TreeGrafter"/>
</dbReference>
<dbReference type="Proteomes" id="UP001148614">
    <property type="component" value="Unassembled WGS sequence"/>
</dbReference>
<name>A0A9W8TMJ6_9PEZI</name>
<dbReference type="PANTHER" id="PTHR31944">
    <property type="entry name" value="HEME-RESPONSIVE ZINC FINGER TRANSCRIPTION FACTOR HAP1"/>
    <property type="match status" value="1"/>
</dbReference>
<protein>
    <recommendedName>
        <fullName evidence="8">Xylanolytic transcriptional activator regulatory domain-containing protein</fullName>
    </recommendedName>
</protein>
<dbReference type="Pfam" id="PF04082">
    <property type="entry name" value="Fungal_trans"/>
    <property type="match status" value="1"/>
</dbReference>